<dbReference type="Pfam" id="PF10187">
    <property type="entry name" value="FAM192A_Fyv6_N"/>
    <property type="match status" value="1"/>
</dbReference>
<dbReference type="InterPro" id="IPR039845">
    <property type="entry name" value="FAM192A"/>
</dbReference>
<keyword evidence="7" id="KW-1185">Reference proteome</keyword>
<evidence type="ECO:0000256" key="3">
    <source>
        <dbReference type="SAM" id="Coils"/>
    </source>
</evidence>
<sequence length="271" mass="30302">MATSSQGLKAFVSEAEIEEKKKKRQEEWEKVRKPDEPEECPEEEYDPRSLYEKLQEQKETKQAEYDEQFKFKNMVRGLDDEESEFLEKVSQKQIEIEESNKKEEKELMSELKISFFIFPETFLLVIFHNRVVSVSDTSRPKSDLSKTSSSSTSSGGGSRQASLLAGAVKRKRRVSSEEESPTKKSDLSQNVTEMAVTTTDTAAPDRLHDEKNDGDRGGTNQTAQNGVKCIGILPGIGFYAHSSDDSSNSDSSDSDLTEIIGTVHRGGGKKV</sequence>
<evidence type="ECO:0000259" key="5">
    <source>
        <dbReference type="Pfam" id="PF10187"/>
    </source>
</evidence>
<feature type="region of interest" description="Disordered" evidence="4">
    <location>
        <begin position="240"/>
        <end position="271"/>
    </location>
</feature>
<evidence type="ECO:0000313" key="6">
    <source>
        <dbReference type="EMBL" id="KAJ8042085.1"/>
    </source>
</evidence>
<comment type="subcellular location">
    <subcellularLocation>
        <location evidence="1">Nucleus</location>
    </subcellularLocation>
</comment>
<feature type="compositionally biased region" description="Basic and acidic residues" evidence="4">
    <location>
        <begin position="203"/>
        <end position="216"/>
    </location>
</feature>
<dbReference type="InterPro" id="IPR019331">
    <property type="entry name" value="FAM192A/Fyv6_N"/>
</dbReference>
<keyword evidence="2" id="KW-0539">Nucleus</keyword>
<evidence type="ECO:0000313" key="7">
    <source>
        <dbReference type="Proteomes" id="UP001152320"/>
    </source>
</evidence>
<evidence type="ECO:0000256" key="2">
    <source>
        <dbReference type="ARBA" id="ARBA00023242"/>
    </source>
</evidence>
<evidence type="ECO:0000256" key="1">
    <source>
        <dbReference type="ARBA" id="ARBA00004123"/>
    </source>
</evidence>
<feature type="compositionally biased region" description="Basic and acidic residues" evidence="4">
    <location>
        <begin position="23"/>
        <end position="35"/>
    </location>
</feature>
<organism evidence="6 7">
    <name type="scientific">Holothuria leucospilota</name>
    <name type="common">Black long sea cucumber</name>
    <name type="synonym">Mertensiothuria leucospilota</name>
    <dbReference type="NCBI Taxonomy" id="206669"/>
    <lineage>
        <taxon>Eukaryota</taxon>
        <taxon>Metazoa</taxon>
        <taxon>Echinodermata</taxon>
        <taxon>Eleutherozoa</taxon>
        <taxon>Echinozoa</taxon>
        <taxon>Holothuroidea</taxon>
        <taxon>Aspidochirotacea</taxon>
        <taxon>Aspidochirotida</taxon>
        <taxon>Holothuriidae</taxon>
        <taxon>Holothuria</taxon>
    </lineage>
</organism>
<feature type="compositionally biased region" description="Acidic residues" evidence="4">
    <location>
        <begin position="36"/>
        <end position="45"/>
    </location>
</feature>
<reference evidence="6" key="1">
    <citation type="submission" date="2021-10" db="EMBL/GenBank/DDBJ databases">
        <title>Tropical sea cucumber genome reveals ecological adaptation and Cuvierian tubules defense mechanism.</title>
        <authorList>
            <person name="Chen T."/>
        </authorList>
    </citation>
    <scope>NUCLEOTIDE SEQUENCE</scope>
    <source>
        <strain evidence="6">Nanhai2018</strain>
        <tissue evidence="6">Muscle</tissue>
    </source>
</reference>
<dbReference type="PANTHER" id="PTHR13495">
    <property type="entry name" value="NEFA-INTERACTING NUCLEAR PROTEIN NIP30"/>
    <property type="match status" value="1"/>
</dbReference>
<comment type="caution">
    <text evidence="6">The sequence shown here is derived from an EMBL/GenBank/DDBJ whole genome shotgun (WGS) entry which is preliminary data.</text>
</comment>
<dbReference type="PANTHER" id="PTHR13495:SF0">
    <property type="entry name" value="PSME3-INTERACTING PROTEIN"/>
    <property type="match status" value="1"/>
</dbReference>
<keyword evidence="3" id="KW-0175">Coiled coil</keyword>
<name>A0A9Q1CBV4_HOLLE</name>
<accession>A0A9Q1CBV4</accession>
<dbReference type="EMBL" id="JAIZAY010000005">
    <property type="protein sequence ID" value="KAJ8042085.1"/>
    <property type="molecule type" value="Genomic_DNA"/>
</dbReference>
<feature type="domain" description="FAM192A/Fyv6 N-terminal" evidence="5">
    <location>
        <begin position="11"/>
        <end position="111"/>
    </location>
</feature>
<protein>
    <recommendedName>
        <fullName evidence="5">FAM192A/Fyv6 N-terminal domain-containing protein</fullName>
    </recommendedName>
</protein>
<evidence type="ECO:0000256" key="4">
    <source>
        <dbReference type="SAM" id="MobiDB-lite"/>
    </source>
</evidence>
<gene>
    <name evidence="6" type="ORF">HOLleu_13067</name>
</gene>
<dbReference type="GO" id="GO:0005634">
    <property type="term" value="C:nucleus"/>
    <property type="evidence" value="ECO:0007669"/>
    <property type="project" value="UniProtKB-SubCell"/>
</dbReference>
<proteinExistence type="predicted"/>
<dbReference type="Proteomes" id="UP001152320">
    <property type="component" value="Chromosome 5"/>
</dbReference>
<feature type="coiled-coil region" evidence="3">
    <location>
        <begin position="86"/>
        <end position="114"/>
    </location>
</feature>
<dbReference type="AlphaFoldDB" id="A0A9Q1CBV4"/>
<feature type="compositionally biased region" description="Basic and acidic residues" evidence="4">
    <location>
        <begin position="174"/>
        <end position="186"/>
    </location>
</feature>
<dbReference type="OrthoDB" id="75807at2759"/>
<feature type="region of interest" description="Disordered" evidence="4">
    <location>
        <begin position="23"/>
        <end position="49"/>
    </location>
</feature>
<feature type="region of interest" description="Disordered" evidence="4">
    <location>
        <begin position="136"/>
        <end position="226"/>
    </location>
</feature>
<feature type="compositionally biased region" description="Polar residues" evidence="4">
    <location>
        <begin position="187"/>
        <end position="201"/>
    </location>
</feature>